<name>A0A7J0DCX0_9ERIC</name>
<comment type="caution">
    <text evidence="1">The sequence shown here is derived from an EMBL/GenBank/DDBJ whole genome shotgun (WGS) entry which is preliminary data.</text>
</comment>
<evidence type="ECO:0000313" key="2">
    <source>
        <dbReference type="Proteomes" id="UP000585474"/>
    </source>
</evidence>
<reference evidence="2" key="1">
    <citation type="submission" date="2019-07" db="EMBL/GenBank/DDBJ databases">
        <title>De Novo Assembly of kiwifruit Actinidia rufa.</title>
        <authorList>
            <person name="Sugita-Konishi S."/>
            <person name="Sato K."/>
            <person name="Mori E."/>
            <person name="Abe Y."/>
            <person name="Kisaki G."/>
            <person name="Hamano K."/>
            <person name="Suezawa K."/>
            <person name="Otani M."/>
            <person name="Fukuda T."/>
            <person name="Manabe T."/>
            <person name="Gomi K."/>
            <person name="Tabuchi M."/>
            <person name="Akimitsu K."/>
            <person name="Kataoka I."/>
        </authorList>
    </citation>
    <scope>NUCLEOTIDE SEQUENCE [LARGE SCALE GENOMIC DNA]</scope>
    <source>
        <strain evidence="2">cv. Fuchu</strain>
    </source>
</reference>
<gene>
    <name evidence="1" type="ORF">Acr_00g0017130</name>
</gene>
<dbReference type="AlphaFoldDB" id="A0A7J0DCX0"/>
<accession>A0A7J0DCX0</accession>
<organism evidence="1 2">
    <name type="scientific">Actinidia rufa</name>
    <dbReference type="NCBI Taxonomy" id="165716"/>
    <lineage>
        <taxon>Eukaryota</taxon>
        <taxon>Viridiplantae</taxon>
        <taxon>Streptophyta</taxon>
        <taxon>Embryophyta</taxon>
        <taxon>Tracheophyta</taxon>
        <taxon>Spermatophyta</taxon>
        <taxon>Magnoliopsida</taxon>
        <taxon>eudicotyledons</taxon>
        <taxon>Gunneridae</taxon>
        <taxon>Pentapetalae</taxon>
        <taxon>asterids</taxon>
        <taxon>Ericales</taxon>
        <taxon>Actinidiaceae</taxon>
        <taxon>Actinidia</taxon>
    </lineage>
</organism>
<protein>
    <submittedName>
        <fullName evidence="1">Uncharacterized protein</fullName>
    </submittedName>
</protein>
<proteinExistence type="predicted"/>
<keyword evidence="2" id="KW-1185">Reference proteome</keyword>
<dbReference type="EMBL" id="BJWL01000144">
    <property type="protein sequence ID" value="GFS31410.1"/>
    <property type="molecule type" value="Genomic_DNA"/>
</dbReference>
<sequence>MGRYLGDAGDLIGEIAIWRVPRNCWCRGGENLAMGGALDIGNICNGDQDALSFCNEWALDIGDILDSDQDALSFCNEWALDIGDILEMAIKTPYRFATNGRLILAE</sequence>
<evidence type="ECO:0000313" key="1">
    <source>
        <dbReference type="EMBL" id="GFS31410.1"/>
    </source>
</evidence>
<dbReference type="Proteomes" id="UP000585474">
    <property type="component" value="Unassembled WGS sequence"/>
</dbReference>